<evidence type="ECO:0000256" key="12">
    <source>
        <dbReference type="RuleBase" id="RU363047"/>
    </source>
</evidence>
<feature type="transmembrane region" description="Helical" evidence="12">
    <location>
        <begin position="272"/>
        <end position="292"/>
    </location>
</feature>
<evidence type="ECO:0000256" key="10">
    <source>
        <dbReference type="ARBA" id="ARBA00023224"/>
    </source>
</evidence>
<organism evidence="14 15">
    <name type="scientific">Myodes glareolus</name>
    <name type="common">Bank vole</name>
    <name type="synonym">Clethrionomys glareolus</name>
    <dbReference type="NCBI Taxonomy" id="447135"/>
    <lineage>
        <taxon>Eukaryota</taxon>
        <taxon>Metazoa</taxon>
        <taxon>Chordata</taxon>
        <taxon>Craniata</taxon>
        <taxon>Vertebrata</taxon>
        <taxon>Euteleostomi</taxon>
        <taxon>Mammalia</taxon>
        <taxon>Eutheria</taxon>
        <taxon>Euarchontoglires</taxon>
        <taxon>Glires</taxon>
        <taxon>Rodentia</taxon>
        <taxon>Myomorpha</taxon>
        <taxon>Muroidea</taxon>
        <taxon>Cricetidae</taxon>
        <taxon>Arvicolinae</taxon>
        <taxon>Myodes</taxon>
    </lineage>
</organism>
<comment type="similarity">
    <text evidence="11">Belongs to the G-protein coupled receptor 1 family.</text>
</comment>
<evidence type="ECO:0000313" key="14">
    <source>
        <dbReference type="EMBL" id="KAK7803254.1"/>
    </source>
</evidence>
<dbReference type="PRINTS" id="PR00237">
    <property type="entry name" value="GPCRRHODOPSN"/>
</dbReference>
<accession>A0AAW0HKJ4</accession>
<evidence type="ECO:0000256" key="8">
    <source>
        <dbReference type="ARBA" id="ARBA00023136"/>
    </source>
</evidence>
<dbReference type="PANTHER" id="PTHR48001">
    <property type="entry name" value="OLFACTORY RECEPTOR"/>
    <property type="match status" value="1"/>
</dbReference>
<evidence type="ECO:0000256" key="11">
    <source>
        <dbReference type="RuleBase" id="RU000688"/>
    </source>
</evidence>
<dbReference type="PROSITE" id="PS00237">
    <property type="entry name" value="G_PROTEIN_RECEP_F1_1"/>
    <property type="match status" value="1"/>
</dbReference>
<evidence type="ECO:0000256" key="7">
    <source>
        <dbReference type="ARBA" id="ARBA00023040"/>
    </source>
</evidence>
<keyword evidence="10 11" id="KW-0807">Transducer</keyword>
<evidence type="ECO:0000256" key="2">
    <source>
        <dbReference type="ARBA" id="ARBA00022475"/>
    </source>
</evidence>
<evidence type="ECO:0000256" key="1">
    <source>
        <dbReference type="ARBA" id="ARBA00004651"/>
    </source>
</evidence>
<keyword evidence="5 12" id="KW-0552">Olfaction</keyword>
<evidence type="ECO:0000259" key="13">
    <source>
        <dbReference type="PROSITE" id="PS50262"/>
    </source>
</evidence>
<evidence type="ECO:0000313" key="15">
    <source>
        <dbReference type="Proteomes" id="UP001488838"/>
    </source>
</evidence>
<keyword evidence="15" id="KW-1185">Reference proteome</keyword>
<dbReference type="PRINTS" id="PR00245">
    <property type="entry name" value="OLFACTORYR"/>
</dbReference>
<feature type="transmembrane region" description="Helical" evidence="12">
    <location>
        <begin position="197"/>
        <end position="216"/>
    </location>
</feature>
<sequence length="312" mass="35508">MTRNNETFFSEFLLLGLSIPPAYQHLFYALFLAMYLTTILGNLLIIVLVLLDSHLHTPMYLFLSNLSFTDLCFSSVTTPKLLQNMQSQIPSITFGGCLTQLYFYMFFGNMEIFLLVVMAYDRYVAICFPLHYTNIMSPKLCVCLLLPLWMLTTLHAMMHTLLMARLSFCENNVILHFLCDLSPLLNLACSDTSVNELMIFITGGSFIIVPFLLIVISYSKIVSSIFKISSTQGIYKVFSTCGSHLSVVSLFYGTLFGLYLCPSANYSPVKETTMSMMYTVVTPMLNPFIYSLRNRDIKKALQRVIYNKKISL</sequence>
<dbReference type="InterPro" id="IPR000276">
    <property type="entry name" value="GPCR_Rhodpsn"/>
</dbReference>
<dbReference type="SUPFAM" id="SSF81321">
    <property type="entry name" value="Family A G protein-coupled receptor-like"/>
    <property type="match status" value="1"/>
</dbReference>
<dbReference type="Gene3D" id="1.20.1070.10">
    <property type="entry name" value="Rhodopsin 7-helix transmembrane proteins"/>
    <property type="match status" value="1"/>
</dbReference>
<evidence type="ECO:0000256" key="4">
    <source>
        <dbReference type="ARBA" id="ARBA00022692"/>
    </source>
</evidence>
<dbReference type="Proteomes" id="UP001488838">
    <property type="component" value="Unassembled WGS sequence"/>
</dbReference>
<dbReference type="InterPro" id="IPR000725">
    <property type="entry name" value="Olfact_rcpt"/>
</dbReference>
<keyword evidence="4 11" id="KW-0812">Transmembrane</keyword>
<dbReference type="Pfam" id="PF13853">
    <property type="entry name" value="7tm_4"/>
    <property type="match status" value="1"/>
</dbReference>
<dbReference type="GO" id="GO:0004984">
    <property type="term" value="F:olfactory receptor activity"/>
    <property type="evidence" value="ECO:0007669"/>
    <property type="project" value="InterPro"/>
</dbReference>
<keyword evidence="2 12" id="KW-1003">Cell membrane</keyword>
<evidence type="ECO:0000256" key="9">
    <source>
        <dbReference type="ARBA" id="ARBA00023170"/>
    </source>
</evidence>
<keyword evidence="9 11" id="KW-0675">Receptor</keyword>
<proteinExistence type="inferred from homology"/>
<keyword evidence="8 12" id="KW-0472">Membrane</keyword>
<dbReference type="CDD" id="cd15918">
    <property type="entry name" value="7tmA_OR1_7-like"/>
    <property type="match status" value="1"/>
</dbReference>
<dbReference type="EMBL" id="JBBHLL010000427">
    <property type="protein sequence ID" value="KAK7803254.1"/>
    <property type="molecule type" value="Genomic_DNA"/>
</dbReference>
<dbReference type="InterPro" id="IPR017452">
    <property type="entry name" value="GPCR_Rhodpsn_7TM"/>
</dbReference>
<evidence type="ECO:0000256" key="5">
    <source>
        <dbReference type="ARBA" id="ARBA00022725"/>
    </source>
</evidence>
<dbReference type="GO" id="GO:0005886">
    <property type="term" value="C:plasma membrane"/>
    <property type="evidence" value="ECO:0007669"/>
    <property type="project" value="UniProtKB-SubCell"/>
</dbReference>
<feature type="transmembrane region" description="Helical" evidence="12">
    <location>
        <begin position="26"/>
        <end position="51"/>
    </location>
</feature>
<feature type="transmembrane region" description="Helical" evidence="12">
    <location>
        <begin position="140"/>
        <end position="158"/>
    </location>
</feature>
<gene>
    <name evidence="14" type="ORF">U0070_021828</name>
</gene>
<protein>
    <recommendedName>
        <fullName evidence="12">Olfactory receptor</fullName>
    </recommendedName>
</protein>
<dbReference type="PROSITE" id="PS50262">
    <property type="entry name" value="G_PROTEIN_RECEP_F1_2"/>
    <property type="match status" value="1"/>
</dbReference>
<dbReference type="AlphaFoldDB" id="A0AAW0HKJ4"/>
<feature type="transmembrane region" description="Helical" evidence="12">
    <location>
        <begin position="101"/>
        <end position="120"/>
    </location>
</feature>
<keyword evidence="7 11" id="KW-0297">G-protein coupled receptor</keyword>
<comment type="caution">
    <text evidence="14">The sequence shown here is derived from an EMBL/GenBank/DDBJ whole genome shotgun (WGS) entry which is preliminary data.</text>
</comment>
<dbReference type="FunFam" id="1.20.1070.10:FF:000009">
    <property type="entry name" value="Olfactory receptor"/>
    <property type="match status" value="1"/>
</dbReference>
<keyword evidence="6 12" id="KW-1133">Transmembrane helix</keyword>
<name>A0AAW0HKJ4_MYOGA</name>
<comment type="subcellular location">
    <subcellularLocation>
        <location evidence="1 12">Cell membrane</location>
        <topology evidence="1 12">Multi-pass membrane protein</topology>
    </subcellularLocation>
</comment>
<feature type="domain" description="G-protein coupled receptors family 1 profile" evidence="13">
    <location>
        <begin position="41"/>
        <end position="290"/>
    </location>
</feature>
<feature type="transmembrane region" description="Helical" evidence="12">
    <location>
        <begin position="237"/>
        <end position="260"/>
    </location>
</feature>
<reference evidence="14 15" key="1">
    <citation type="journal article" date="2023" name="bioRxiv">
        <title>Conserved and derived expression patterns and positive selection on dental genes reveal complex evolutionary context of ever-growing rodent molars.</title>
        <authorList>
            <person name="Calamari Z.T."/>
            <person name="Song A."/>
            <person name="Cohen E."/>
            <person name="Akter M."/>
            <person name="Roy R.D."/>
            <person name="Hallikas O."/>
            <person name="Christensen M.M."/>
            <person name="Li P."/>
            <person name="Marangoni P."/>
            <person name="Jernvall J."/>
            <person name="Klein O.D."/>
        </authorList>
    </citation>
    <scope>NUCLEOTIDE SEQUENCE [LARGE SCALE GENOMIC DNA]</scope>
    <source>
        <strain evidence="14">V071</strain>
    </source>
</reference>
<dbReference type="GO" id="GO:0004930">
    <property type="term" value="F:G protein-coupled receptor activity"/>
    <property type="evidence" value="ECO:0007669"/>
    <property type="project" value="UniProtKB-KW"/>
</dbReference>
<evidence type="ECO:0000256" key="6">
    <source>
        <dbReference type="ARBA" id="ARBA00022989"/>
    </source>
</evidence>
<keyword evidence="3 12" id="KW-0716">Sensory transduction</keyword>
<evidence type="ECO:0000256" key="3">
    <source>
        <dbReference type="ARBA" id="ARBA00022606"/>
    </source>
</evidence>